<accession>A0AAU6R4U8</accession>
<evidence type="ECO:0000313" key="2">
    <source>
        <dbReference type="EMBL" id="WZD84298.1"/>
    </source>
</evidence>
<feature type="chain" id="PRO_5043974791" evidence="1">
    <location>
        <begin position="18"/>
        <end position="122"/>
    </location>
</feature>
<gene>
    <name evidence="2" type="primary">CSP7</name>
</gene>
<sequence length="122" mass="13730">MKYIYVLCLVVLASVYAKETYTTENDDLDIEALVKNLSALREFAGCFLDTVECNPVAGDFKKDIAEAVAQSCEKCTDSQKHIFNRFLEGLKEKLPTEYEAFKKKYDADGKHFPALEAAVANF</sequence>
<dbReference type="PANTHER" id="PTHR11257:SF13">
    <property type="entry name" value="GEO07322P1"/>
    <property type="match status" value="1"/>
</dbReference>
<feature type="signal peptide" evidence="1">
    <location>
        <begin position="1"/>
        <end position="17"/>
    </location>
</feature>
<organism evidence="2">
    <name type="scientific">Antheraea pernyi</name>
    <name type="common">Chinese oak silk moth</name>
    <name type="synonym">Bombyx pernyi</name>
    <dbReference type="NCBI Taxonomy" id="7119"/>
    <lineage>
        <taxon>Eukaryota</taxon>
        <taxon>Metazoa</taxon>
        <taxon>Ecdysozoa</taxon>
        <taxon>Arthropoda</taxon>
        <taxon>Hexapoda</taxon>
        <taxon>Insecta</taxon>
        <taxon>Pterygota</taxon>
        <taxon>Neoptera</taxon>
        <taxon>Endopterygota</taxon>
        <taxon>Lepidoptera</taxon>
        <taxon>Glossata</taxon>
        <taxon>Ditrysia</taxon>
        <taxon>Bombycoidea</taxon>
        <taxon>Saturniidae</taxon>
        <taxon>Saturniinae</taxon>
        <taxon>Saturniini</taxon>
        <taxon>Antheraea</taxon>
    </lineage>
</organism>
<evidence type="ECO:0000256" key="1">
    <source>
        <dbReference type="SAM" id="SignalP"/>
    </source>
</evidence>
<dbReference type="Pfam" id="PF03392">
    <property type="entry name" value="OS-D"/>
    <property type="match status" value="1"/>
</dbReference>
<dbReference type="InterPro" id="IPR036682">
    <property type="entry name" value="OS_D_A10/PebIII_sf"/>
</dbReference>
<proteinExistence type="evidence at transcript level"/>
<dbReference type="AlphaFoldDB" id="A0AAU6R4U8"/>
<dbReference type="Gene3D" id="1.10.2080.10">
    <property type="entry name" value="Insect odorant-binding protein A10/Ejaculatory bulb-specific protein 3"/>
    <property type="match status" value="1"/>
</dbReference>
<dbReference type="SUPFAM" id="SSF100910">
    <property type="entry name" value="Chemosensory protein Csp2"/>
    <property type="match status" value="1"/>
</dbReference>
<name>A0AAU6R4U8_ANTPE</name>
<protein>
    <submittedName>
        <fullName evidence="2">Chemosensory protein 7-like protein</fullName>
    </submittedName>
</protein>
<dbReference type="InterPro" id="IPR005055">
    <property type="entry name" value="A10/PebIII"/>
</dbReference>
<dbReference type="EMBL" id="OQ847579">
    <property type="protein sequence ID" value="WZD84298.1"/>
    <property type="molecule type" value="mRNA"/>
</dbReference>
<dbReference type="PANTHER" id="PTHR11257">
    <property type="entry name" value="CHEMOSENSORY PROTEIN-RELATED"/>
    <property type="match status" value="1"/>
</dbReference>
<keyword evidence="1" id="KW-0732">Signal</keyword>
<reference evidence="2" key="1">
    <citation type="submission" date="2023-04" db="EMBL/GenBank/DDBJ databases">
        <title>Characterization and function of chemosensory protein 7 from Antheraea pernyi.</title>
        <authorList>
            <person name="Zhu B."/>
            <person name="Xu X."/>
            <person name="Chen Z."/>
            <person name="Ding L."/>
        </authorList>
    </citation>
    <scope>NUCLEOTIDE SEQUENCE</scope>
</reference>